<dbReference type="GeneID" id="67182903"/>
<feature type="domain" description="Flagellar assembly protein T middle" evidence="3">
    <location>
        <begin position="113"/>
        <end position="258"/>
    </location>
</feature>
<gene>
    <name evidence="5" type="ordered locus">Fbal_2673</name>
</gene>
<evidence type="ECO:0000259" key="3">
    <source>
        <dbReference type="Pfam" id="PF16539"/>
    </source>
</evidence>
<dbReference type="KEGG" id="fbl:Fbal_2673"/>
<dbReference type="InterPro" id="IPR038180">
    <property type="entry name" value="FlgT_N_sf"/>
</dbReference>
<dbReference type="Gene3D" id="2.40.10.410">
    <property type="entry name" value="FlgT, C-terminal domain"/>
    <property type="match status" value="1"/>
</dbReference>
<accession>E1SQV0</accession>
<proteinExistence type="predicted"/>
<dbReference type="Gene3D" id="3.40.50.10610">
    <property type="entry name" value="ABC-type transport auxiliary lipoprotein component"/>
    <property type="match status" value="1"/>
</dbReference>
<feature type="signal peptide" evidence="1">
    <location>
        <begin position="1"/>
        <end position="20"/>
    </location>
</feature>
<dbReference type="STRING" id="550540.Fbal_2673"/>
<dbReference type="eggNOG" id="ENOG502ZAC4">
    <property type="taxonomic scope" value="Bacteria"/>
</dbReference>
<protein>
    <submittedName>
        <fullName evidence="5">Uncharacterized protein</fullName>
    </submittedName>
</protein>
<evidence type="ECO:0000259" key="4">
    <source>
        <dbReference type="Pfam" id="PF16548"/>
    </source>
</evidence>
<feature type="chain" id="PRO_5003151607" evidence="1">
    <location>
        <begin position="21"/>
        <end position="372"/>
    </location>
</feature>
<reference evidence="5 6" key="1">
    <citation type="journal article" date="2010" name="Stand. Genomic Sci.">
        <title>Complete genome sequence of Ferrimonas balearica type strain (PAT).</title>
        <authorList>
            <person name="Nolan M."/>
            <person name="Sikorski J."/>
            <person name="Davenport K."/>
            <person name="Lucas S."/>
            <person name="Glavina Del Rio T."/>
            <person name="Tice H."/>
            <person name="Cheng J."/>
            <person name="Goodwin L."/>
            <person name="Pitluck S."/>
            <person name="Liolios K."/>
            <person name="Ivanova N."/>
            <person name="Mavromatis K."/>
            <person name="Ovchinnikova G."/>
            <person name="Pati A."/>
            <person name="Chen A."/>
            <person name="Palaniappan K."/>
            <person name="Land M."/>
            <person name="Hauser L."/>
            <person name="Chang Y."/>
            <person name="Jeffries C."/>
            <person name="Tapia R."/>
            <person name="Brettin T."/>
            <person name="Detter J."/>
            <person name="Han C."/>
            <person name="Yasawong M."/>
            <person name="Rohde M."/>
            <person name="Tindall B."/>
            <person name="Goker M."/>
            <person name="Woyke T."/>
            <person name="Bristow J."/>
            <person name="Eisen J."/>
            <person name="Markowitz V."/>
            <person name="Hugenholtz P."/>
            <person name="Kyrpides N."/>
            <person name="Klenk H."/>
            <person name="Lapidus A."/>
        </authorList>
    </citation>
    <scope>NUCLEOTIDE SEQUENCE [LARGE SCALE GENOMIC DNA]</scope>
    <source>
        <strain evidence="6">DSM 9799 / CCM 4581 / KCTC 23876 / PAT</strain>
    </source>
</reference>
<evidence type="ECO:0000259" key="2">
    <source>
        <dbReference type="Pfam" id="PF16538"/>
    </source>
</evidence>
<dbReference type="InterPro" id="IPR032388">
    <property type="entry name" value="FlgT_C"/>
</dbReference>
<dbReference type="OrthoDB" id="8778507at2"/>
<evidence type="ECO:0000313" key="5">
    <source>
        <dbReference type="EMBL" id="ADN76875.1"/>
    </source>
</evidence>
<dbReference type="Pfam" id="PF16539">
    <property type="entry name" value="FlgT_M"/>
    <property type="match status" value="1"/>
</dbReference>
<sequence length="372" mass="41890">MNRFCLALFALLLLTPATEAGYVELNGQAQIINDDIEDARRRAIDRALSQAVMNAGAQLDYQQHSRNGVLMDEQLSMESQATVESMEILSERRSGSQYHVALRVRLASDTLGECRGPAGRVSISVPRAQVRYREQLVPGGLYELDGAFSRLVSNTLNGEGRYAFGNAREDLRIDMTTHDRQWVHSLGQQDSSQYVLALVFDDLSVERPDRVLGYWERDATRQLALEAVLYDAFTTERVWSQRYRSQGGWPYERQEMADTATERFWNSDFGQELRRIGNDVVQDLNATLACQPLKGRIVELRGNAAVVDLGLRHGLRPGDKLQILPQQDSWAQPGNLVLTLEQVEPERARARMDGATALMGVQVGDWVQRAPR</sequence>
<dbReference type="AlphaFoldDB" id="E1SQV0"/>
<evidence type="ECO:0000256" key="1">
    <source>
        <dbReference type="SAM" id="SignalP"/>
    </source>
</evidence>
<dbReference type="Proteomes" id="UP000006683">
    <property type="component" value="Chromosome"/>
</dbReference>
<dbReference type="InterPro" id="IPR032370">
    <property type="entry name" value="FlgT_N"/>
</dbReference>
<dbReference type="Pfam" id="PF16538">
    <property type="entry name" value="FlgT_C"/>
    <property type="match status" value="1"/>
</dbReference>
<feature type="domain" description="Flagellar assembly protein T C-terminal" evidence="2">
    <location>
        <begin position="302"/>
        <end position="368"/>
    </location>
</feature>
<organism evidence="5 6">
    <name type="scientific">Ferrimonas balearica (strain DSM 9799 / CCM 4581 / KCTC 23876 / PAT)</name>
    <dbReference type="NCBI Taxonomy" id="550540"/>
    <lineage>
        <taxon>Bacteria</taxon>
        <taxon>Pseudomonadati</taxon>
        <taxon>Pseudomonadota</taxon>
        <taxon>Gammaproteobacteria</taxon>
        <taxon>Alteromonadales</taxon>
        <taxon>Ferrimonadaceae</taxon>
        <taxon>Ferrimonas</taxon>
    </lineage>
</organism>
<feature type="domain" description="Flagellar assembly protein T N-terminal" evidence="4">
    <location>
        <begin position="22"/>
        <end position="107"/>
    </location>
</feature>
<dbReference type="InterPro" id="IPR038165">
    <property type="entry name" value="FlgT_C_sf"/>
</dbReference>
<dbReference type="InterPro" id="IPR032386">
    <property type="entry name" value="FlgT_M"/>
</dbReference>
<dbReference type="RefSeq" id="WP_013346181.1">
    <property type="nucleotide sequence ID" value="NC_014541.1"/>
</dbReference>
<dbReference type="Gene3D" id="3.30.1660.40">
    <property type="entry name" value="FlgT, N-terminal domain"/>
    <property type="match status" value="1"/>
</dbReference>
<dbReference type="EMBL" id="CP002209">
    <property type="protein sequence ID" value="ADN76875.1"/>
    <property type="molecule type" value="Genomic_DNA"/>
</dbReference>
<name>E1SQV0_FERBD</name>
<keyword evidence="1" id="KW-0732">Signal</keyword>
<evidence type="ECO:0000313" key="6">
    <source>
        <dbReference type="Proteomes" id="UP000006683"/>
    </source>
</evidence>
<dbReference type="Pfam" id="PF16548">
    <property type="entry name" value="FlgT_N"/>
    <property type="match status" value="1"/>
</dbReference>
<dbReference type="HOGENOM" id="CLU_057852_0_0_6"/>
<keyword evidence="6" id="KW-1185">Reference proteome</keyword>